<keyword evidence="2" id="KW-1185">Reference proteome</keyword>
<evidence type="ECO:0000313" key="2">
    <source>
        <dbReference type="Proteomes" id="UP000240830"/>
    </source>
</evidence>
<accession>A0A2H9TJ65</accession>
<sequence length="99" mass="10867">MGATPSEVDPHLAPTLSSALSFVPQFHGDAATDAQMIFLLIHTSSHRGLALWINKSLEWLSPIPPDVNTIEYDFDNDDMVSEIMSTSSGITAMWARPRP</sequence>
<proteinExistence type="predicted"/>
<name>A0A2H9TJ65_9FUNG</name>
<evidence type="ECO:0000313" key="1">
    <source>
        <dbReference type="EMBL" id="PJF17766.1"/>
    </source>
</evidence>
<comment type="caution">
    <text evidence="1">The sequence shown here is derived from an EMBL/GenBank/DDBJ whole genome shotgun (WGS) entry which is preliminary data.</text>
</comment>
<organism evidence="1 2">
    <name type="scientific">Paramicrosporidium saccamoebae</name>
    <dbReference type="NCBI Taxonomy" id="1246581"/>
    <lineage>
        <taxon>Eukaryota</taxon>
        <taxon>Fungi</taxon>
        <taxon>Fungi incertae sedis</taxon>
        <taxon>Cryptomycota</taxon>
        <taxon>Cryptomycota incertae sedis</taxon>
        <taxon>Paramicrosporidium</taxon>
    </lineage>
</organism>
<dbReference type="AlphaFoldDB" id="A0A2H9TJ65"/>
<dbReference type="Proteomes" id="UP000240830">
    <property type="component" value="Unassembled WGS sequence"/>
</dbReference>
<protein>
    <submittedName>
        <fullName evidence="1">Uncharacterized protein</fullName>
    </submittedName>
</protein>
<dbReference type="EMBL" id="MTSL01000159">
    <property type="protein sequence ID" value="PJF17766.1"/>
    <property type="molecule type" value="Genomic_DNA"/>
</dbReference>
<reference evidence="1 2" key="1">
    <citation type="submission" date="2016-10" db="EMBL/GenBank/DDBJ databases">
        <title>The genome of Paramicrosporidium saccamoebae is the missing link in understanding Cryptomycota and Microsporidia evolution.</title>
        <authorList>
            <person name="Quandt C.A."/>
            <person name="Beaudet D."/>
            <person name="Corsaro D."/>
            <person name="Michel R."/>
            <person name="Corradi N."/>
            <person name="James T."/>
        </authorList>
    </citation>
    <scope>NUCLEOTIDE SEQUENCE [LARGE SCALE GENOMIC DNA]</scope>
    <source>
        <strain evidence="1 2">KSL3</strain>
    </source>
</reference>
<gene>
    <name evidence="1" type="ORF">PSACC_02383</name>
</gene>